<evidence type="ECO:0000256" key="6">
    <source>
        <dbReference type="ARBA" id="ARBA00023128"/>
    </source>
</evidence>
<dbReference type="Pfam" id="PF13374">
    <property type="entry name" value="TPR_10"/>
    <property type="match status" value="1"/>
</dbReference>
<keyword evidence="4" id="KW-0802">TPR repeat</keyword>
<comment type="subcellular location">
    <subcellularLocation>
        <location evidence="1">Mitochondrion</location>
    </subcellularLocation>
</comment>
<dbReference type="InterPro" id="IPR040395">
    <property type="entry name" value="TTC19"/>
</dbReference>
<evidence type="ECO:0000256" key="2">
    <source>
        <dbReference type="ARBA" id="ARBA00008219"/>
    </source>
</evidence>
<accession>A0A0N5AFZ6</accession>
<dbReference type="Pfam" id="PF13424">
    <property type="entry name" value="TPR_12"/>
    <property type="match status" value="1"/>
</dbReference>
<dbReference type="SMART" id="SM00028">
    <property type="entry name" value="TPR"/>
    <property type="match status" value="3"/>
</dbReference>
<organism evidence="7 8">
    <name type="scientific">Syphacia muris</name>
    <dbReference type="NCBI Taxonomy" id="451379"/>
    <lineage>
        <taxon>Eukaryota</taxon>
        <taxon>Metazoa</taxon>
        <taxon>Ecdysozoa</taxon>
        <taxon>Nematoda</taxon>
        <taxon>Chromadorea</taxon>
        <taxon>Rhabditida</taxon>
        <taxon>Spirurina</taxon>
        <taxon>Oxyuridomorpha</taxon>
        <taxon>Oxyuroidea</taxon>
        <taxon>Oxyuridae</taxon>
        <taxon>Syphacia</taxon>
    </lineage>
</organism>
<sequence>MFKRLGSRSIWTSFRSSCSSSSTLPISKNFFEWKEQKRNSRWRWTGPLLGFSVITTVKDVFGYKPFSTDHQEIEQKVKEGWLARKARRYSEAVKLFKEALEMTTAENNPLFISRIYNELANTYYQMGELDEAEELFRIIIHRLLELHGKHESDAAFIEVSLKLSDIFAQKGDLDAAEAGYHHCVTRQMKVLEEHLRKYLVSHGAKVSGEHPVEIHGEIYTDPLALFGMCLEQYALFLVKYRDSSRLEESQECFNETLKVSNQIFGSTSFHLANLLNNYGAALISSHQYVYELAKKYLSLGIDKILQISECVSMIPGYYCNFAEALFHCGQVDEALDYARRAVKLAEHSDEKTQRYVHNFLHDIEIDAKKAGKK</sequence>
<dbReference type="InterPro" id="IPR011990">
    <property type="entry name" value="TPR-like_helical_dom_sf"/>
</dbReference>
<name>A0A0N5AFZ6_9BILA</name>
<keyword evidence="5" id="KW-0809">Transit peptide</keyword>
<dbReference type="WBParaSite" id="SMUV_0000321901-mRNA-1">
    <property type="protein sequence ID" value="SMUV_0000321901-mRNA-1"/>
    <property type="gene ID" value="SMUV_0000321901"/>
</dbReference>
<dbReference type="PANTHER" id="PTHR13143:SF6">
    <property type="entry name" value="TETRATRICOPEPTIDE REPEAT PROTEIN 19, MITOCHONDRIAL"/>
    <property type="match status" value="1"/>
</dbReference>
<keyword evidence="6" id="KW-0496">Mitochondrion</keyword>
<dbReference type="GO" id="GO:0005743">
    <property type="term" value="C:mitochondrial inner membrane"/>
    <property type="evidence" value="ECO:0007669"/>
    <property type="project" value="TreeGrafter"/>
</dbReference>
<dbReference type="Proteomes" id="UP000046393">
    <property type="component" value="Unplaced"/>
</dbReference>
<dbReference type="InterPro" id="IPR019734">
    <property type="entry name" value="TPR_rpt"/>
</dbReference>
<protein>
    <submittedName>
        <fullName evidence="8">TPR_REGION domain-containing protein</fullName>
    </submittedName>
</protein>
<evidence type="ECO:0000256" key="5">
    <source>
        <dbReference type="ARBA" id="ARBA00022946"/>
    </source>
</evidence>
<evidence type="ECO:0000256" key="4">
    <source>
        <dbReference type="ARBA" id="ARBA00022803"/>
    </source>
</evidence>
<evidence type="ECO:0000313" key="7">
    <source>
        <dbReference type="Proteomes" id="UP000046393"/>
    </source>
</evidence>
<dbReference type="Gene3D" id="1.25.40.10">
    <property type="entry name" value="Tetratricopeptide repeat domain"/>
    <property type="match status" value="2"/>
</dbReference>
<evidence type="ECO:0000313" key="8">
    <source>
        <dbReference type="WBParaSite" id="SMUV_0000321901-mRNA-1"/>
    </source>
</evidence>
<evidence type="ECO:0000256" key="3">
    <source>
        <dbReference type="ARBA" id="ARBA00022737"/>
    </source>
</evidence>
<proteinExistence type="inferred from homology"/>
<dbReference type="PANTHER" id="PTHR13143">
    <property type="entry name" value="TETRATRICOPEPTIDE REPEAT PROTEIN 19"/>
    <property type="match status" value="1"/>
</dbReference>
<dbReference type="STRING" id="451379.A0A0N5AFZ6"/>
<comment type="similarity">
    <text evidence="2">Belongs to the TTC19 family.</text>
</comment>
<dbReference type="AlphaFoldDB" id="A0A0N5AFZ6"/>
<keyword evidence="3" id="KW-0677">Repeat</keyword>
<dbReference type="GO" id="GO:0034551">
    <property type="term" value="P:mitochondrial respiratory chain complex III assembly"/>
    <property type="evidence" value="ECO:0007669"/>
    <property type="project" value="InterPro"/>
</dbReference>
<evidence type="ECO:0000256" key="1">
    <source>
        <dbReference type="ARBA" id="ARBA00004173"/>
    </source>
</evidence>
<dbReference type="SUPFAM" id="SSF48452">
    <property type="entry name" value="TPR-like"/>
    <property type="match status" value="1"/>
</dbReference>
<keyword evidence="7" id="KW-1185">Reference proteome</keyword>
<reference evidence="8" key="1">
    <citation type="submission" date="2017-02" db="UniProtKB">
        <authorList>
            <consortium name="WormBaseParasite"/>
        </authorList>
    </citation>
    <scope>IDENTIFICATION</scope>
</reference>